<dbReference type="Proteomes" id="UP000184609">
    <property type="component" value="Unassembled WGS sequence"/>
</dbReference>
<evidence type="ECO:0000313" key="2">
    <source>
        <dbReference type="Proteomes" id="UP000184609"/>
    </source>
</evidence>
<evidence type="ECO:0000313" key="1">
    <source>
        <dbReference type="EMBL" id="SHO60697.1"/>
    </source>
</evidence>
<dbReference type="AlphaFoldDB" id="A0A1M7Z6Y0"/>
<proteinExistence type="predicted"/>
<dbReference type="Gene3D" id="2.60.40.1120">
    <property type="entry name" value="Carboxypeptidase-like, regulatory domain"/>
    <property type="match status" value="1"/>
</dbReference>
<keyword evidence="2" id="KW-1185">Reference proteome</keyword>
<reference evidence="2" key="1">
    <citation type="submission" date="2016-12" db="EMBL/GenBank/DDBJ databases">
        <authorList>
            <person name="Varghese N."/>
            <person name="Submissions S."/>
        </authorList>
    </citation>
    <scope>NUCLEOTIDE SEQUENCE [LARGE SCALE GENOMIC DNA]</scope>
    <source>
        <strain evidence="2">DSM 25035</strain>
    </source>
</reference>
<sequence>MKRYFSALILFFIIHLSFGQTLLKGRVEESGTGNPVSYCSIYLPNTTLGMTADEKGQFQIEIPNGSYDVAVRMVGYETQTFHIQTDNLPKDGYLIYLQVNETELGGIDVNDERDSVWYRNLRTFKNYFLGTSKNAKKAGIGNEKKILLDSDSKPGILLASANEPILIHNPNLGYTLDFDLVEFEYNSRAGSFYYLGYPLFIPDQNLSKSKERRIEKNRLEAYQGSLQHFISALYQGNTRKERYEIRRILKVPNPEKPKKESIERAENLFKGSQDQTVKDSLQFYFLDKKSLPDSVDYLERNPINSTEIISTDPDGKRILKGDAILHVTYLVEKESAEFLGSMNASNPGPQVSKLYIRVPVLELFENGSYSDPLGILIEGYMGWEKVADLMPLDYKPKD</sequence>
<name>A0A1M7Z6Y0_9BACT</name>
<dbReference type="EMBL" id="FRXN01000001">
    <property type="protein sequence ID" value="SHO60697.1"/>
    <property type="molecule type" value="Genomic_DNA"/>
</dbReference>
<organism evidence="1 2">
    <name type="scientific">Algoriphagus zhangzhouensis</name>
    <dbReference type="NCBI Taxonomy" id="1073327"/>
    <lineage>
        <taxon>Bacteria</taxon>
        <taxon>Pseudomonadati</taxon>
        <taxon>Bacteroidota</taxon>
        <taxon>Cytophagia</taxon>
        <taxon>Cytophagales</taxon>
        <taxon>Cyclobacteriaceae</taxon>
        <taxon>Algoriphagus</taxon>
    </lineage>
</organism>
<dbReference type="RefSeq" id="WP_073570585.1">
    <property type="nucleotide sequence ID" value="NZ_FRXN01000001.1"/>
</dbReference>
<dbReference type="SUPFAM" id="SSF49464">
    <property type="entry name" value="Carboxypeptidase regulatory domain-like"/>
    <property type="match status" value="1"/>
</dbReference>
<accession>A0A1M7Z6Y0</accession>
<dbReference type="STRING" id="1073327.SAMN04488108_0966"/>
<dbReference type="OrthoDB" id="1223654at2"/>
<protein>
    <submittedName>
        <fullName evidence="1">CarboxypepD_reg-like domain-containing protein</fullName>
    </submittedName>
</protein>
<dbReference type="InterPro" id="IPR008969">
    <property type="entry name" value="CarboxyPept-like_regulatory"/>
</dbReference>
<gene>
    <name evidence="1" type="ORF">SAMN04488108_0966</name>
</gene>
<dbReference type="Pfam" id="PF13715">
    <property type="entry name" value="CarbopepD_reg_2"/>
    <property type="match status" value="1"/>
</dbReference>